<evidence type="ECO:0000256" key="2">
    <source>
        <dbReference type="ARBA" id="ARBA00022618"/>
    </source>
</evidence>
<dbReference type="HAMAP" id="MF_01804">
    <property type="entry name" value="ScpB"/>
    <property type="match status" value="1"/>
</dbReference>
<sequence>MFEVQMLGQLEALLFAAGEPLSDDKISSVMGLTLEEVRNILTKLNQEYENEARGLTVRKVAGGYQLTTKPELIGTIHKLINKQEVKLSNAAMETLAIVAFKQPVTRSEMEAIRGVKVDGVVNTLLDANLIAEAGRKDALGHPILYVTTDVFLTTFGLNTLNDLPEIPEEILEAKAEELQEGALFSADGELLPLKDEKLEIDNTSAKVADTDIINVDVEQEKIEIKPGS</sequence>
<organism evidence="5">
    <name type="scientific">bioreactor metagenome</name>
    <dbReference type="NCBI Taxonomy" id="1076179"/>
    <lineage>
        <taxon>unclassified sequences</taxon>
        <taxon>metagenomes</taxon>
        <taxon>ecological metagenomes</taxon>
    </lineage>
</organism>
<gene>
    <name evidence="5" type="primary">scpB_5</name>
    <name evidence="5" type="ORF">SDC9_12694</name>
</gene>
<accession>A0A644TJ19</accession>
<evidence type="ECO:0000256" key="3">
    <source>
        <dbReference type="ARBA" id="ARBA00022829"/>
    </source>
</evidence>
<dbReference type="InterPro" id="IPR036388">
    <property type="entry name" value="WH-like_DNA-bd_sf"/>
</dbReference>
<keyword evidence="4" id="KW-0131">Cell cycle</keyword>
<protein>
    <submittedName>
        <fullName evidence="5">Segregation and condensation protein B</fullName>
    </submittedName>
</protein>
<comment type="caution">
    <text evidence="5">The sequence shown here is derived from an EMBL/GenBank/DDBJ whole genome shotgun (WGS) entry which is preliminary data.</text>
</comment>
<keyword evidence="2" id="KW-0132">Cell division</keyword>
<dbReference type="PANTHER" id="PTHR34298:SF2">
    <property type="entry name" value="SEGREGATION AND CONDENSATION PROTEIN B"/>
    <property type="match status" value="1"/>
</dbReference>
<dbReference type="InterPro" id="IPR036390">
    <property type="entry name" value="WH_DNA-bd_sf"/>
</dbReference>
<evidence type="ECO:0000256" key="1">
    <source>
        <dbReference type="ARBA" id="ARBA00022490"/>
    </source>
</evidence>
<dbReference type="InterPro" id="IPR005234">
    <property type="entry name" value="ScpB_csome_segregation"/>
</dbReference>
<proteinExistence type="inferred from homology"/>
<dbReference type="SUPFAM" id="SSF46785">
    <property type="entry name" value="Winged helix' DNA-binding domain"/>
    <property type="match status" value="2"/>
</dbReference>
<keyword evidence="3" id="KW-0159">Chromosome partition</keyword>
<dbReference type="GO" id="GO:0051301">
    <property type="term" value="P:cell division"/>
    <property type="evidence" value="ECO:0007669"/>
    <property type="project" value="UniProtKB-KW"/>
</dbReference>
<dbReference type="Gene3D" id="1.10.10.10">
    <property type="entry name" value="Winged helix-like DNA-binding domain superfamily/Winged helix DNA-binding domain"/>
    <property type="match status" value="2"/>
</dbReference>
<name>A0A644TJ19_9ZZZZ</name>
<dbReference type="NCBIfam" id="TIGR00281">
    <property type="entry name" value="SMC-Scp complex subunit ScpB"/>
    <property type="match status" value="1"/>
</dbReference>
<reference evidence="5" key="1">
    <citation type="submission" date="2019-08" db="EMBL/GenBank/DDBJ databases">
        <authorList>
            <person name="Kucharzyk K."/>
            <person name="Murdoch R.W."/>
            <person name="Higgins S."/>
            <person name="Loffler F."/>
        </authorList>
    </citation>
    <scope>NUCLEOTIDE SEQUENCE</scope>
</reference>
<evidence type="ECO:0000313" key="5">
    <source>
        <dbReference type="EMBL" id="MPL67005.1"/>
    </source>
</evidence>
<dbReference type="Pfam" id="PF04079">
    <property type="entry name" value="SMC_ScpB"/>
    <property type="match status" value="1"/>
</dbReference>
<keyword evidence="1" id="KW-0963">Cytoplasm</keyword>
<dbReference type="EMBL" id="VSSQ01000035">
    <property type="protein sequence ID" value="MPL67005.1"/>
    <property type="molecule type" value="Genomic_DNA"/>
</dbReference>
<dbReference type="PANTHER" id="PTHR34298">
    <property type="entry name" value="SEGREGATION AND CONDENSATION PROTEIN B"/>
    <property type="match status" value="1"/>
</dbReference>
<dbReference type="GO" id="GO:0051304">
    <property type="term" value="P:chromosome separation"/>
    <property type="evidence" value="ECO:0007669"/>
    <property type="project" value="InterPro"/>
</dbReference>
<dbReference type="AlphaFoldDB" id="A0A644TJ19"/>
<evidence type="ECO:0000256" key="4">
    <source>
        <dbReference type="ARBA" id="ARBA00023306"/>
    </source>
</evidence>